<name>A0A392P3I3_9FABA</name>
<protein>
    <submittedName>
        <fullName evidence="1">RNA-directed DNA polymerase (Reverse transcriptase)</fullName>
    </submittedName>
</protein>
<keyword evidence="2" id="KW-1185">Reference proteome</keyword>
<accession>A0A392P3I3</accession>
<dbReference type="GO" id="GO:0003964">
    <property type="term" value="F:RNA-directed DNA polymerase activity"/>
    <property type="evidence" value="ECO:0007669"/>
    <property type="project" value="UniProtKB-KW"/>
</dbReference>
<sequence>METHISFEKTNQFWQRVGYVNVHYVEARGHSGGIWLLKQHGSNIAADIFEVYKDTITVRLSLGNAKWFLTGNRMVYRKLDRAFADVPWCMAFPEAYVEVLCKFHSDHNPLLLRCGLPRRDCGPQPFRFEAAWITHPDYSDVVKVAWGKTTGDFVSCLQQ</sequence>
<feature type="non-terminal residue" evidence="1">
    <location>
        <position position="159"/>
    </location>
</feature>
<dbReference type="AlphaFoldDB" id="A0A392P3I3"/>
<dbReference type="Proteomes" id="UP000265520">
    <property type="component" value="Unassembled WGS sequence"/>
</dbReference>
<keyword evidence="1" id="KW-0548">Nucleotidyltransferase</keyword>
<dbReference type="PANTHER" id="PTHR33710">
    <property type="entry name" value="BNAC02G09200D PROTEIN"/>
    <property type="match status" value="1"/>
</dbReference>
<keyword evidence="1" id="KW-0808">Transferase</keyword>
<comment type="caution">
    <text evidence="1">The sequence shown here is derived from an EMBL/GenBank/DDBJ whole genome shotgun (WGS) entry which is preliminary data.</text>
</comment>
<proteinExistence type="predicted"/>
<keyword evidence="1" id="KW-0695">RNA-directed DNA polymerase</keyword>
<organism evidence="1 2">
    <name type="scientific">Trifolium medium</name>
    <dbReference type="NCBI Taxonomy" id="97028"/>
    <lineage>
        <taxon>Eukaryota</taxon>
        <taxon>Viridiplantae</taxon>
        <taxon>Streptophyta</taxon>
        <taxon>Embryophyta</taxon>
        <taxon>Tracheophyta</taxon>
        <taxon>Spermatophyta</taxon>
        <taxon>Magnoliopsida</taxon>
        <taxon>eudicotyledons</taxon>
        <taxon>Gunneridae</taxon>
        <taxon>Pentapetalae</taxon>
        <taxon>rosids</taxon>
        <taxon>fabids</taxon>
        <taxon>Fabales</taxon>
        <taxon>Fabaceae</taxon>
        <taxon>Papilionoideae</taxon>
        <taxon>50 kb inversion clade</taxon>
        <taxon>NPAAA clade</taxon>
        <taxon>Hologalegina</taxon>
        <taxon>IRL clade</taxon>
        <taxon>Trifolieae</taxon>
        <taxon>Trifolium</taxon>
    </lineage>
</organism>
<evidence type="ECO:0000313" key="1">
    <source>
        <dbReference type="EMBL" id="MCI06537.1"/>
    </source>
</evidence>
<dbReference type="EMBL" id="LXQA010062167">
    <property type="protein sequence ID" value="MCI06537.1"/>
    <property type="molecule type" value="Genomic_DNA"/>
</dbReference>
<evidence type="ECO:0000313" key="2">
    <source>
        <dbReference type="Proteomes" id="UP000265520"/>
    </source>
</evidence>
<dbReference type="PANTHER" id="PTHR33710:SF62">
    <property type="entry name" value="DUF4283 DOMAIN PROTEIN"/>
    <property type="match status" value="1"/>
</dbReference>
<reference evidence="1 2" key="1">
    <citation type="journal article" date="2018" name="Front. Plant Sci.">
        <title>Red Clover (Trifolium pratense) and Zigzag Clover (T. medium) - A Picture of Genomic Similarities and Differences.</title>
        <authorList>
            <person name="Dluhosova J."/>
            <person name="Istvanek J."/>
            <person name="Nedelnik J."/>
            <person name="Repkova J."/>
        </authorList>
    </citation>
    <scope>NUCLEOTIDE SEQUENCE [LARGE SCALE GENOMIC DNA]</scope>
    <source>
        <strain evidence="2">cv. 10/8</strain>
        <tissue evidence="1">Leaf</tissue>
    </source>
</reference>